<dbReference type="InterPro" id="IPR018391">
    <property type="entry name" value="PQQ_b-propeller_rpt"/>
</dbReference>
<evidence type="ECO:0000313" key="3">
    <source>
        <dbReference type="EMBL" id="QDS90540.1"/>
    </source>
</evidence>
<dbReference type="RefSeq" id="WP_145348344.1">
    <property type="nucleotide sequence ID" value="NZ_CP036261.1"/>
</dbReference>
<sequence precursor="true">MRRMPFHMRLMSIALLALAGCSPKKVPVEEISGRVDLDDTAAAPIVVSEADWNSWRGPSGNGIAADQEVPIRWSDTENVIWKAKVPGRGHASPTVVGDQVFLASADERAETQFVVALDRSNGQQRWQTQVNQGGFAREVHAKGTQANSTLACDGEHVFAAFLHHDAIHVTAISIDGEIAWQTTVGAFNSKFGYAPSPLIYKTSVIIAADNRGGGYIAALDRSTGEPIWRKRRGAVSTYSSPIVGHVDGKDQLLITGGDAVTSYDPATGEENWSVPGTSEATCGTVVWDANHVYASGGYPDSHTLCIRVDGDATEVWSNRTKLYEPSMLVSDGFLYAVNDQGIGVCWDAETGDQMWKKRLGGNFSSALVLAGDKLFATADDGTCTVFAADSSDYIELAKNPLGTDAYATPTICGGRIYFRVGQGDGPQRQEMLYCIGEPHEN</sequence>
<dbReference type="Pfam" id="PF13360">
    <property type="entry name" value="PQQ_2"/>
    <property type="match status" value="1"/>
</dbReference>
<keyword evidence="1" id="KW-0732">Signal</keyword>
<dbReference type="AlphaFoldDB" id="A0A517M6N1"/>
<organism evidence="3 4">
    <name type="scientific">Rosistilla ulvae</name>
    <dbReference type="NCBI Taxonomy" id="1930277"/>
    <lineage>
        <taxon>Bacteria</taxon>
        <taxon>Pseudomonadati</taxon>
        <taxon>Planctomycetota</taxon>
        <taxon>Planctomycetia</taxon>
        <taxon>Pirellulales</taxon>
        <taxon>Pirellulaceae</taxon>
        <taxon>Rosistilla</taxon>
    </lineage>
</organism>
<dbReference type="SMART" id="SM00564">
    <property type="entry name" value="PQQ"/>
    <property type="match status" value="5"/>
</dbReference>
<dbReference type="OrthoDB" id="244732at2"/>
<feature type="signal peptide" evidence="1">
    <location>
        <begin position="1"/>
        <end position="19"/>
    </location>
</feature>
<name>A0A517M6N1_9BACT</name>
<accession>A0A517M6N1</accession>
<feature type="domain" description="Pyrrolo-quinoline quinone repeat" evidence="2">
    <location>
        <begin position="113"/>
        <end position="340"/>
    </location>
</feature>
<proteinExistence type="predicted"/>
<feature type="chain" id="PRO_5021922880" evidence="1">
    <location>
        <begin position="20"/>
        <end position="441"/>
    </location>
</feature>
<dbReference type="PANTHER" id="PTHR34512">
    <property type="entry name" value="CELL SURFACE PROTEIN"/>
    <property type="match status" value="1"/>
</dbReference>
<keyword evidence="4" id="KW-1185">Reference proteome</keyword>
<dbReference type="SUPFAM" id="SSF50998">
    <property type="entry name" value="Quinoprotein alcohol dehydrogenase-like"/>
    <property type="match status" value="1"/>
</dbReference>
<dbReference type="InterPro" id="IPR011047">
    <property type="entry name" value="Quinoprotein_ADH-like_sf"/>
</dbReference>
<evidence type="ECO:0000256" key="1">
    <source>
        <dbReference type="SAM" id="SignalP"/>
    </source>
</evidence>
<dbReference type="Proteomes" id="UP000319557">
    <property type="component" value="Chromosome"/>
</dbReference>
<protein>
    <submittedName>
        <fullName evidence="3">Outer membrane biogenesis protein BamB</fullName>
    </submittedName>
</protein>
<evidence type="ECO:0000259" key="2">
    <source>
        <dbReference type="Pfam" id="PF13360"/>
    </source>
</evidence>
<reference evidence="3 4" key="1">
    <citation type="submission" date="2019-02" db="EMBL/GenBank/DDBJ databases">
        <title>Deep-cultivation of Planctomycetes and their phenomic and genomic characterization uncovers novel biology.</title>
        <authorList>
            <person name="Wiegand S."/>
            <person name="Jogler M."/>
            <person name="Boedeker C."/>
            <person name="Pinto D."/>
            <person name="Vollmers J."/>
            <person name="Rivas-Marin E."/>
            <person name="Kohn T."/>
            <person name="Peeters S.H."/>
            <person name="Heuer A."/>
            <person name="Rast P."/>
            <person name="Oberbeckmann S."/>
            <person name="Bunk B."/>
            <person name="Jeske O."/>
            <person name="Meyerdierks A."/>
            <person name="Storesund J.E."/>
            <person name="Kallscheuer N."/>
            <person name="Luecker S."/>
            <person name="Lage O.M."/>
            <person name="Pohl T."/>
            <person name="Merkel B.J."/>
            <person name="Hornburger P."/>
            <person name="Mueller R.-W."/>
            <person name="Bruemmer F."/>
            <person name="Labrenz M."/>
            <person name="Spormann A.M."/>
            <person name="Op den Camp H."/>
            <person name="Overmann J."/>
            <person name="Amann R."/>
            <person name="Jetten M.S.M."/>
            <person name="Mascher T."/>
            <person name="Medema M.H."/>
            <person name="Devos D.P."/>
            <person name="Kaster A.-K."/>
            <person name="Ovreas L."/>
            <person name="Rohde M."/>
            <person name="Galperin M.Y."/>
            <person name="Jogler C."/>
        </authorList>
    </citation>
    <scope>NUCLEOTIDE SEQUENCE [LARGE SCALE GENOMIC DNA]</scope>
    <source>
        <strain evidence="3 4">EC9</strain>
    </source>
</reference>
<evidence type="ECO:0000313" key="4">
    <source>
        <dbReference type="Proteomes" id="UP000319557"/>
    </source>
</evidence>
<dbReference type="KEGG" id="ruv:EC9_47540"/>
<dbReference type="PANTHER" id="PTHR34512:SF30">
    <property type="entry name" value="OUTER MEMBRANE PROTEIN ASSEMBLY FACTOR BAMB"/>
    <property type="match status" value="1"/>
</dbReference>
<dbReference type="InterPro" id="IPR015943">
    <property type="entry name" value="WD40/YVTN_repeat-like_dom_sf"/>
</dbReference>
<dbReference type="InterPro" id="IPR002372">
    <property type="entry name" value="PQQ_rpt_dom"/>
</dbReference>
<gene>
    <name evidence="3" type="ORF">EC9_47540</name>
</gene>
<dbReference type="Gene3D" id="2.130.10.10">
    <property type="entry name" value="YVTN repeat-like/Quinoprotein amine dehydrogenase"/>
    <property type="match status" value="2"/>
</dbReference>
<dbReference type="EMBL" id="CP036261">
    <property type="protein sequence ID" value="QDS90540.1"/>
    <property type="molecule type" value="Genomic_DNA"/>
</dbReference>
<dbReference type="PROSITE" id="PS51257">
    <property type="entry name" value="PROKAR_LIPOPROTEIN"/>
    <property type="match status" value="1"/>
</dbReference>